<dbReference type="GO" id="GO:0035556">
    <property type="term" value="P:intracellular signal transduction"/>
    <property type="evidence" value="ECO:0007669"/>
    <property type="project" value="TreeGrafter"/>
</dbReference>
<feature type="compositionally biased region" description="Polar residues" evidence="10">
    <location>
        <begin position="706"/>
        <end position="738"/>
    </location>
</feature>
<keyword evidence="4 13" id="KW-0418">Kinase</keyword>
<name>A0A9Q0NFZ0_9DIPT</name>
<dbReference type="FunFam" id="1.10.510.10:FF:000554">
    <property type="entry name" value="Predicted protein"/>
    <property type="match status" value="1"/>
</dbReference>
<reference evidence="13" key="1">
    <citation type="submission" date="2022-07" db="EMBL/GenBank/DDBJ databases">
        <authorList>
            <person name="Trinca V."/>
            <person name="Uliana J.V.C."/>
            <person name="Torres T.T."/>
            <person name="Ward R.J."/>
            <person name="Monesi N."/>
        </authorList>
    </citation>
    <scope>NUCLEOTIDE SEQUENCE</scope>
    <source>
        <strain evidence="13">HSMRA1968</strain>
        <tissue evidence="13">Whole embryos</tissue>
    </source>
</reference>
<accession>A0A9Q0NFZ0</accession>
<evidence type="ECO:0000259" key="11">
    <source>
        <dbReference type="PROSITE" id="PS50011"/>
    </source>
</evidence>
<dbReference type="EMBL" id="WJQU01000001">
    <property type="protein sequence ID" value="KAJ6648981.1"/>
    <property type="molecule type" value="Genomic_DNA"/>
</dbReference>
<dbReference type="GO" id="GO:0002009">
    <property type="term" value="P:morphogenesis of an epithelium"/>
    <property type="evidence" value="ECO:0007669"/>
    <property type="project" value="UniProtKB-ARBA"/>
</dbReference>
<evidence type="ECO:0000256" key="7">
    <source>
        <dbReference type="ARBA" id="ARBA00023137"/>
    </source>
</evidence>
<dbReference type="PROSITE" id="PS50057">
    <property type="entry name" value="FERM_3"/>
    <property type="match status" value="1"/>
</dbReference>
<proteinExistence type="predicted"/>
<dbReference type="Pfam" id="PF07714">
    <property type="entry name" value="PK_Tyr_Ser-Thr"/>
    <property type="match status" value="2"/>
</dbReference>
<keyword evidence="3 9" id="KW-0547">Nucleotide-binding</keyword>
<dbReference type="GO" id="GO:0004715">
    <property type="term" value="F:non-membrane spanning protein tyrosine kinase activity"/>
    <property type="evidence" value="ECO:0007669"/>
    <property type="project" value="UniProtKB-EC"/>
</dbReference>
<dbReference type="CDD" id="cd00192">
    <property type="entry name" value="PTKc"/>
    <property type="match status" value="1"/>
</dbReference>
<dbReference type="PROSITE" id="PS00109">
    <property type="entry name" value="PROTEIN_KINASE_TYR"/>
    <property type="match status" value="1"/>
</dbReference>
<dbReference type="GO" id="GO:0005524">
    <property type="term" value="F:ATP binding"/>
    <property type="evidence" value="ECO:0007669"/>
    <property type="project" value="UniProtKB-UniRule"/>
</dbReference>
<dbReference type="Gene3D" id="1.10.510.10">
    <property type="entry name" value="Transferase(Phosphotransferase) domain 1"/>
    <property type="match status" value="2"/>
</dbReference>
<dbReference type="InterPro" id="IPR008266">
    <property type="entry name" value="Tyr_kinase_AS"/>
</dbReference>
<dbReference type="InterPro" id="IPR019748">
    <property type="entry name" value="FERM_central"/>
</dbReference>
<feature type="binding site" evidence="9">
    <location>
        <position position="830"/>
    </location>
    <ligand>
        <name>ATP</name>
        <dbReference type="ChEBI" id="CHEBI:30616"/>
    </ligand>
</feature>
<dbReference type="AlphaFoldDB" id="A0A9Q0NFZ0"/>
<dbReference type="InterPro" id="IPR000299">
    <property type="entry name" value="FERM_domain"/>
</dbReference>
<dbReference type="OrthoDB" id="1915767at2759"/>
<comment type="catalytic activity">
    <reaction evidence="8">
        <text>L-tyrosyl-[protein] + ATP = O-phospho-L-tyrosyl-[protein] + ADP + H(+)</text>
        <dbReference type="Rhea" id="RHEA:10596"/>
        <dbReference type="Rhea" id="RHEA-COMP:10136"/>
        <dbReference type="Rhea" id="RHEA-COMP:20101"/>
        <dbReference type="ChEBI" id="CHEBI:15378"/>
        <dbReference type="ChEBI" id="CHEBI:30616"/>
        <dbReference type="ChEBI" id="CHEBI:46858"/>
        <dbReference type="ChEBI" id="CHEBI:61978"/>
        <dbReference type="ChEBI" id="CHEBI:456216"/>
        <dbReference type="EC" id="2.7.10.2"/>
    </reaction>
</comment>
<dbReference type="SUPFAM" id="SSF55550">
    <property type="entry name" value="SH2 domain"/>
    <property type="match status" value="1"/>
</dbReference>
<dbReference type="InterPro" id="IPR011009">
    <property type="entry name" value="Kinase-like_dom_sf"/>
</dbReference>
<dbReference type="InterPro" id="IPR001245">
    <property type="entry name" value="Ser-Thr/Tyr_kinase_cat_dom"/>
</dbReference>
<dbReference type="Pfam" id="PF21990">
    <property type="entry name" value="SH2_1"/>
    <property type="match status" value="1"/>
</dbReference>
<dbReference type="EC" id="2.7.10.2" evidence="1"/>
<dbReference type="SMART" id="SM00219">
    <property type="entry name" value="TyrKc"/>
    <property type="match status" value="1"/>
</dbReference>
<dbReference type="PRINTS" id="PR00109">
    <property type="entry name" value="TYRKINASE"/>
</dbReference>
<evidence type="ECO:0000256" key="8">
    <source>
        <dbReference type="ARBA" id="ARBA00051245"/>
    </source>
</evidence>
<dbReference type="InterPro" id="IPR000980">
    <property type="entry name" value="SH2"/>
</dbReference>
<dbReference type="PANTHER" id="PTHR45807">
    <property type="entry name" value="TYROSINE-PROTEIN KINASE HOPSCOTCH"/>
    <property type="match status" value="1"/>
</dbReference>
<dbReference type="PROSITE" id="PS50011">
    <property type="entry name" value="PROTEIN_KINASE_DOM"/>
    <property type="match status" value="2"/>
</dbReference>
<evidence type="ECO:0000256" key="3">
    <source>
        <dbReference type="ARBA" id="ARBA00022741"/>
    </source>
</evidence>
<evidence type="ECO:0000313" key="13">
    <source>
        <dbReference type="EMBL" id="KAJ6648981.1"/>
    </source>
</evidence>
<dbReference type="GO" id="GO:0030154">
    <property type="term" value="P:cell differentiation"/>
    <property type="evidence" value="ECO:0007669"/>
    <property type="project" value="TreeGrafter"/>
</dbReference>
<evidence type="ECO:0000256" key="6">
    <source>
        <dbReference type="ARBA" id="ARBA00022999"/>
    </source>
</evidence>
<dbReference type="SUPFAM" id="SSF56112">
    <property type="entry name" value="Protein kinase-like (PK-like)"/>
    <property type="match status" value="2"/>
</dbReference>
<organism evidence="13 14">
    <name type="scientific">Pseudolycoriella hygida</name>
    <dbReference type="NCBI Taxonomy" id="35572"/>
    <lineage>
        <taxon>Eukaryota</taxon>
        <taxon>Metazoa</taxon>
        <taxon>Ecdysozoa</taxon>
        <taxon>Arthropoda</taxon>
        <taxon>Hexapoda</taxon>
        <taxon>Insecta</taxon>
        <taxon>Pterygota</taxon>
        <taxon>Neoptera</taxon>
        <taxon>Endopterygota</taxon>
        <taxon>Diptera</taxon>
        <taxon>Nematocera</taxon>
        <taxon>Sciaroidea</taxon>
        <taxon>Sciaridae</taxon>
        <taxon>Pseudolycoriella</taxon>
    </lineage>
</organism>
<feature type="domain" description="FERM" evidence="12">
    <location>
        <begin position="1"/>
        <end position="276"/>
    </location>
</feature>
<dbReference type="InterPro" id="IPR020635">
    <property type="entry name" value="Tyr_kinase_cat_dom"/>
</dbReference>
<dbReference type="GO" id="GO:0005126">
    <property type="term" value="F:cytokine receptor binding"/>
    <property type="evidence" value="ECO:0007669"/>
    <property type="project" value="TreeGrafter"/>
</dbReference>
<dbReference type="InterPro" id="IPR017441">
    <property type="entry name" value="Protein_kinase_ATP_BS"/>
</dbReference>
<feature type="domain" description="Protein kinase" evidence="11">
    <location>
        <begin position="441"/>
        <end position="706"/>
    </location>
</feature>
<dbReference type="PROSITE" id="PS00107">
    <property type="entry name" value="PROTEIN_KINASE_ATP"/>
    <property type="match status" value="1"/>
</dbReference>
<evidence type="ECO:0000256" key="5">
    <source>
        <dbReference type="ARBA" id="ARBA00022840"/>
    </source>
</evidence>
<keyword evidence="2" id="KW-0808">Transferase</keyword>
<gene>
    <name evidence="13" type="primary">hop</name>
    <name evidence="13" type="ORF">Bhyg_04213</name>
</gene>
<dbReference type="Proteomes" id="UP001151699">
    <property type="component" value="Chromosome A"/>
</dbReference>
<comment type="caution">
    <text evidence="13">The sequence shown here is derived from an EMBL/GenBank/DDBJ whole genome shotgun (WGS) entry which is preliminary data.</text>
</comment>
<evidence type="ECO:0000259" key="12">
    <source>
        <dbReference type="PROSITE" id="PS50057"/>
    </source>
</evidence>
<protein>
    <recommendedName>
        <fullName evidence="1">non-specific protein-tyrosine kinase</fullName>
        <ecNumber evidence="1">2.7.10.2</ecNumber>
    </recommendedName>
</protein>
<dbReference type="GO" id="GO:0005829">
    <property type="term" value="C:cytosol"/>
    <property type="evidence" value="ECO:0007669"/>
    <property type="project" value="TreeGrafter"/>
</dbReference>
<sequence>MICQQICQDLEIKPLACTLFALRINDTPHFLPGCRPLLPNAKYDFRIRFQVKDLQTLKNLDKNAYNYFYHQVKWDLTNSKIPDLVYPNHKEKVLGLIITSMYIEMLEFDTTVEELKKNYKNYVPHKYMKKHSFVIKNKIAEQLEQIKHKHDAYYAKTAYLQSVTTNAPNYFMEKCAAITSYLPEDELERGTCPIDLEFAPHHPDRPGLSAYYSYKKLWKHVSKVEDLLAIVVDNDTVTFAMRSTNVGFVVTITDKARLESFVTCVAGYFRLMVTWTIDLCKSFKSPLLQELRHLKCHGPIGGEFSYRKLQDKQSIPGSYIIRQCEKSFGVYYIDLVIKSVSMETFKITIQQDNGNTMWELHQEGAKKLFGTLQDLAKSIKTESTHKLRLAPSDYDKPPLLLLCLPESQLVIIKAASDTTEMEMRQKMPQIIDPATELRKYIHTEKIIENGSIKEMRAEWLLPNTTKLEVTLKILNSKDHLTEFLNLAYKWGQLQSTELVKMYGFTLSAPYTMVIESTRLGTLDEFLLSGKNVPIVGLIDAAFSLARALYFLQEHNTIHGKIRCSSLHVVKFDGTSLTVRLGDPGFRCTYTKADFPWIPVEYYANLERVTTDFKSEIFAYATTLWEIFSGGKKPPLQNALASRRRLPQPANCPFDIYEIMLSGWDIPERRFSSPQHIFSALISTREKNQKSYATIEPVGVEPDREQFSISSGSSLPSNTTDQTLLKSDGSISNISTDNEHSSIISNSSLADENSWMLDESDYNLEENVHLLSGDNALDAENFELGMKVIELDNGMRLIYQDNSYLGKGQYGTVYKGTLEYGEHSVIPVAIKTLNSPSTSDRKDFQREISVMKRLDHPNIVKIKTTTDIPHIAIIMEFVKHGSFLKYLSCSSPSLTVPCLLKFAKDIASGMEYLTKKKIVHRDLAARNVLVDDGQTVKISDFGLSQFVNEKGYYRTQNRRFIPYKWYAPETISNEKYSFQSDVWSYGVTLFEMFSKGKEPSFEAHIQGDLDDFLRRLRNNQRLPQPELCPNDIYNSLLMECWEYDTEKRPTFTEILVKLDDFIAEYGEVV</sequence>
<dbReference type="PANTHER" id="PTHR45807:SF7">
    <property type="entry name" value="TYROSINE-PROTEIN KINASE HOPSCOTCH"/>
    <property type="match status" value="1"/>
</dbReference>
<feature type="region of interest" description="Disordered" evidence="10">
    <location>
        <begin position="704"/>
        <end position="738"/>
    </location>
</feature>
<keyword evidence="5 9" id="KW-0067">ATP-binding</keyword>
<dbReference type="GO" id="GO:0007259">
    <property type="term" value="P:cell surface receptor signaling pathway via JAK-STAT"/>
    <property type="evidence" value="ECO:0007669"/>
    <property type="project" value="TreeGrafter"/>
</dbReference>
<keyword evidence="6" id="KW-0727">SH2 domain</keyword>
<keyword evidence="7" id="KW-0829">Tyrosine-protein kinase</keyword>
<evidence type="ECO:0000256" key="4">
    <source>
        <dbReference type="ARBA" id="ARBA00022777"/>
    </source>
</evidence>
<dbReference type="GO" id="GO:0019221">
    <property type="term" value="P:cytokine-mediated signaling pathway"/>
    <property type="evidence" value="ECO:0007669"/>
    <property type="project" value="TreeGrafter"/>
</dbReference>
<dbReference type="InterPro" id="IPR000719">
    <property type="entry name" value="Prot_kinase_dom"/>
</dbReference>
<evidence type="ECO:0000256" key="9">
    <source>
        <dbReference type="PROSITE-ProRule" id="PRU10141"/>
    </source>
</evidence>
<keyword evidence="14" id="KW-1185">Reference proteome</keyword>
<evidence type="ECO:0000256" key="2">
    <source>
        <dbReference type="ARBA" id="ARBA00022679"/>
    </source>
</evidence>
<dbReference type="CDD" id="cd14473">
    <property type="entry name" value="FERM_B-lobe"/>
    <property type="match status" value="1"/>
</dbReference>
<evidence type="ECO:0000313" key="14">
    <source>
        <dbReference type="Proteomes" id="UP001151699"/>
    </source>
</evidence>
<feature type="domain" description="Protein kinase" evidence="11">
    <location>
        <begin position="798"/>
        <end position="1061"/>
    </location>
</feature>
<evidence type="ECO:0000256" key="10">
    <source>
        <dbReference type="SAM" id="MobiDB-lite"/>
    </source>
</evidence>
<evidence type="ECO:0000256" key="1">
    <source>
        <dbReference type="ARBA" id="ARBA00011903"/>
    </source>
</evidence>
<dbReference type="InterPro" id="IPR051286">
    <property type="entry name" value="JAK"/>
</dbReference>
<dbReference type="InterPro" id="IPR036860">
    <property type="entry name" value="SH2_dom_sf"/>
</dbReference>